<name>A0A392NBC5_9FABA</name>
<gene>
    <name evidence="1" type="ORF">A2U01_0017964</name>
</gene>
<proteinExistence type="predicted"/>
<accession>A0A392NBC5</accession>
<dbReference type="Proteomes" id="UP000265520">
    <property type="component" value="Unassembled WGS sequence"/>
</dbReference>
<sequence length="16" mass="2065">MWKKLQQEKEKKAVYQ</sequence>
<dbReference type="AlphaFoldDB" id="A0A392NBC5"/>
<evidence type="ECO:0000313" key="1">
    <source>
        <dbReference type="EMBL" id="MCH96972.1"/>
    </source>
</evidence>
<reference evidence="1 2" key="1">
    <citation type="journal article" date="2018" name="Front. Plant Sci.">
        <title>Red Clover (Trifolium pratense) and Zigzag Clover (T. medium) - A Picture of Genomic Similarities and Differences.</title>
        <authorList>
            <person name="Dluhosova J."/>
            <person name="Istvanek J."/>
            <person name="Nedelnik J."/>
            <person name="Repkova J."/>
        </authorList>
    </citation>
    <scope>NUCLEOTIDE SEQUENCE [LARGE SCALE GENOMIC DNA]</scope>
    <source>
        <strain evidence="2">cv. 10/8</strain>
        <tissue evidence="1">Leaf</tissue>
    </source>
</reference>
<protein>
    <submittedName>
        <fullName evidence="1">Uncharacterized protein</fullName>
    </submittedName>
</protein>
<dbReference type="EMBL" id="LXQA010033782">
    <property type="protein sequence ID" value="MCH96972.1"/>
    <property type="molecule type" value="Genomic_DNA"/>
</dbReference>
<keyword evidence="2" id="KW-1185">Reference proteome</keyword>
<feature type="non-terminal residue" evidence="1">
    <location>
        <position position="16"/>
    </location>
</feature>
<comment type="caution">
    <text evidence="1">The sequence shown here is derived from an EMBL/GenBank/DDBJ whole genome shotgun (WGS) entry which is preliminary data.</text>
</comment>
<organism evidence="1 2">
    <name type="scientific">Trifolium medium</name>
    <dbReference type="NCBI Taxonomy" id="97028"/>
    <lineage>
        <taxon>Eukaryota</taxon>
        <taxon>Viridiplantae</taxon>
        <taxon>Streptophyta</taxon>
        <taxon>Embryophyta</taxon>
        <taxon>Tracheophyta</taxon>
        <taxon>Spermatophyta</taxon>
        <taxon>Magnoliopsida</taxon>
        <taxon>eudicotyledons</taxon>
        <taxon>Gunneridae</taxon>
        <taxon>Pentapetalae</taxon>
        <taxon>rosids</taxon>
        <taxon>fabids</taxon>
        <taxon>Fabales</taxon>
        <taxon>Fabaceae</taxon>
        <taxon>Papilionoideae</taxon>
        <taxon>50 kb inversion clade</taxon>
        <taxon>NPAAA clade</taxon>
        <taxon>Hologalegina</taxon>
        <taxon>IRL clade</taxon>
        <taxon>Trifolieae</taxon>
        <taxon>Trifolium</taxon>
    </lineage>
</organism>
<evidence type="ECO:0000313" key="2">
    <source>
        <dbReference type="Proteomes" id="UP000265520"/>
    </source>
</evidence>